<dbReference type="Pfam" id="PF04577">
    <property type="entry name" value="Glyco_transf_61"/>
    <property type="match status" value="1"/>
</dbReference>
<reference evidence="2 3" key="1">
    <citation type="journal article" date="2011" name="PLoS Pathog.">
        <title>Endophytic Life Strategies Decoded by Genome and Transcriptome Analyses of the Mutualistic Root Symbiont Piriformospora indica.</title>
        <authorList>
            <person name="Zuccaro A."/>
            <person name="Lahrmann U."/>
            <person name="Guldener U."/>
            <person name="Langen G."/>
            <person name="Pfiffi S."/>
            <person name="Biedenkopf D."/>
            <person name="Wong P."/>
            <person name="Samans B."/>
            <person name="Grimm C."/>
            <person name="Basiewicz M."/>
            <person name="Murat C."/>
            <person name="Martin F."/>
            <person name="Kogel K.H."/>
        </authorList>
    </citation>
    <scope>NUCLEOTIDE SEQUENCE [LARGE SCALE GENOMIC DNA]</scope>
    <source>
        <strain evidence="2 3">DSM 11827</strain>
    </source>
</reference>
<dbReference type="HOGENOM" id="CLU_033167_0_0_1"/>
<accession>G4T890</accession>
<organism evidence="2 3">
    <name type="scientific">Serendipita indica (strain DSM 11827)</name>
    <name type="common">Root endophyte fungus</name>
    <name type="synonym">Piriformospora indica</name>
    <dbReference type="NCBI Taxonomy" id="1109443"/>
    <lineage>
        <taxon>Eukaryota</taxon>
        <taxon>Fungi</taxon>
        <taxon>Dikarya</taxon>
        <taxon>Basidiomycota</taxon>
        <taxon>Agaricomycotina</taxon>
        <taxon>Agaricomycetes</taxon>
        <taxon>Sebacinales</taxon>
        <taxon>Serendipitaceae</taxon>
        <taxon>Serendipita</taxon>
    </lineage>
</organism>
<feature type="domain" description="Glycosyltransferase 61 catalytic" evidence="1">
    <location>
        <begin position="273"/>
        <end position="376"/>
    </location>
</feature>
<dbReference type="OrthoDB" id="529273at2759"/>
<keyword evidence="3" id="KW-1185">Reference proteome</keyword>
<dbReference type="InParanoid" id="G4T890"/>
<dbReference type="EMBL" id="CAFZ01000015">
    <property type="protein sequence ID" value="CCA67514.1"/>
    <property type="molecule type" value="Genomic_DNA"/>
</dbReference>
<evidence type="ECO:0000259" key="1">
    <source>
        <dbReference type="Pfam" id="PF04577"/>
    </source>
</evidence>
<dbReference type="AlphaFoldDB" id="G4T890"/>
<protein>
    <recommendedName>
        <fullName evidence="1">Glycosyltransferase 61 catalytic domain-containing protein</fullName>
    </recommendedName>
</protein>
<gene>
    <name evidence="2" type="ORF">PIIN_01343</name>
</gene>
<comment type="caution">
    <text evidence="2">The sequence shown here is derived from an EMBL/GenBank/DDBJ whole genome shotgun (WGS) entry which is preliminary data.</text>
</comment>
<evidence type="ECO:0000313" key="2">
    <source>
        <dbReference type="EMBL" id="CCA67514.1"/>
    </source>
</evidence>
<name>G4T890_SERID</name>
<dbReference type="InterPro" id="IPR049625">
    <property type="entry name" value="Glyco_transf_61_cat"/>
</dbReference>
<dbReference type="GO" id="GO:0016757">
    <property type="term" value="F:glycosyltransferase activity"/>
    <property type="evidence" value="ECO:0007669"/>
    <property type="project" value="InterPro"/>
</dbReference>
<proteinExistence type="predicted"/>
<evidence type="ECO:0000313" key="3">
    <source>
        <dbReference type="Proteomes" id="UP000007148"/>
    </source>
</evidence>
<dbReference type="OMA" id="PRRWIFP"/>
<dbReference type="STRING" id="1109443.G4T890"/>
<dbReference type="Proteomes" id="UP000007148">
    <property type="component" value="Unassembled WGS sequence"/>
</dbReference>
<sequence>MSLRSRFTIAISFIVFLVYFLGPRPSKVRSVVRNLFVTTDKPLRREWRAGPVPETQMAPHHLPGFSIFRNLYIFNGTIFIVTTRPESVPEPRLILSQGLELRLEADNVPDQRTLSVVTPKEAKALFGDFASLIDGVSFIQTDGRQFLQHYYHFVVEIFAFWHWRCYTSPDYDEFLGGSLRDYPRRWIFPRVSFDDWIDRPRLNLWTLQAAFGGFTSLEFQSDWDQRMGLHRPFVFDTVILGDRAAWHRNPKWRELKEPKALWPLRLRDNWWSPIRELVTTFAAPSLPPSRSSVKPVITYISRQKTSRRLRQFDHLQLVSALEDLCRKNDFELSVPTMEDMPPHKQIHLLSRTTVLIGVHGNGLSGQLWLKPSPRTTVIEIFYPGGFIFDYEYVARVLGHTHYGVWNDTYFTAPNLPKVHGPPGFHGSDIPVSPNITELIYRRLTLPNPMDA</sequence>
<dbReference type="eggNOG" id="ENOG502RV66">
    <property type="taxonomic scope" value="Eukaryota"/>
</dbReference>